<evidence type="ECO:0000313" key="5">
    <source>
        <dbReference type="Proteomes" id="UP000325113"/>
    </source>
</evidence>
<feature type="region of interest" description="Disordered" evidence="1">
    <location>
        <begin position="1"/>
        <end position="27"/>
    </location>
</feature>
<feature type="compositionally biased region" description="Polar residues" evidence="1">
    <location>
        <begin position="1"/>
        <end position="11"/>
    </location>
</feature>
<evidence type="ECO:0000313" key="4">
    <source>
        <dbReference type="Proteomes" id="UP000324907"/>
    </source>
</evidence>
<dbReference type="Proteomes" id="UP000324907">
    <property type="component" value="Unassembled WGS sequence"/>
</dbReference>
<dbReference type="EMBL" id="VLTL01000143">
    <property type="protein sequence ID" value="KAA0158696.1"/>
    <property type="molecule type" value="Genomic_DNA"/>
</dbReference>
<accession>A0A5A8D646</accession>
<proteinExistence type="predicted"/>
<dbReference type="AlphaFoldDB" id="A0A5A8D646"/>
<name>A0A5A8D646_CAFRO</name>
<evidence type="ECO:0000313" key="2">
    <source>
        <dbReference type="EMBL" id="KAA0158696.1"/>
    </source>
</evidence>
<gene>
    <name evidence="2" type="ORF">FNF28_06131</name>
    <name evidence="3" type="ORF">FNF31_04563</name>
</gene>
<dbReference type="EMBL" id="VLTM01000048">
    <property type="protein sequence ID" value="KAA0160097.1"/>
    <property type="molecule type" value="Genomic_DNA"/>
</dbReference>
<evidence type="ECO:0000256" key="1">
    <source>
        <dbReference type="SAM" id="MobiDB-lite"/>
    </source>
</evidence>
<dbReference type="Proteomes" id="UP000325113">
    <property type="component" value="Unassembled WGS sequence"/>
</dbReference>
<sequence>MSVTTASSWTLPSLGPEDGSAGSGDMSALGIKAPLRGAADPIAAGLLALDEPCLVAPPARSTEALDQALLDADVALAGVSTDGEDGSSVRVAAL</sequence>
<organism evidence="3 5">
    <name type="scientific">Cafeteria roenbergensis</name>
    <name type="common">Marine flagellate</name>
    <dbReference type="NCBI Taxonomy" id="33653"/>
    <lineage>
        <taxon>Eukaryota</taxon>
        <taxon>Sar</taxon>
        <taxon>Stramenopiles</taxon>
        <taxon>Bigyra</taxon>
        <taxon>Opalozoa</taxon>
        <taxon>Bicosoecida</taxon>
        <taxon>Cafeteriaceae</taxon>
        <taxon>Cafeteria</taxon>
    </lineage>
</organism>
<evidence type="ECO:0000313" key="3">
    <source>
        <dbReference type="EMBL" id="KAA0160097.1"/>
    </source>
</evidence>
<comment type="caution">
    <text evidence="3">The sequence shown here is derived from an EMBL/GenBank/DDBJ whole genome shotgun (WGS) entry which is preliminary data.</text>
</comment>
<reference evidence="4 5" key="1">
    <citation type="submission" date="2019-07" db="EMBL/GenBank/DDBJ databases">
        <title>Genomes of Cafeteria roenbergensis.</title>
        <authorList>
            <person name="Fischer M.G."/>
            <person name="Hackl T."/>
            <person name="Roman M."/>
        </authorList>
    </citation>
    <scope>NUCLEOTIDE SEQUENCE [LARGE SCALE GENOMIC DNA]</scope>
    <source>
        <strain evidence="3 5">Cflag</strain>
        <strain evidence="2 4">RCC970-E3</strain>
    </source>
</reference>
<protein>
    <submittedName>
        <fullName evidence="3">Uncharacterized protein</fullName>
    </submittedName>
</protein>